<dbReference type="AlphaFoldDB" id="A0A3B0Y7E3"/>
<dbReference type="InterPro" id="IPR016155">
    <property type="entry name" value="Mopterin_synth/thiamin_S_b"/>
</dbReference>
<dbReference type="InterPro" id="IPR012675">
    <property type="entry name" value="Beta-grasp_dom_sf"/>
</dbReference>
<dbReference type="PANTHER" id="PTHR34472:SF1">
    <property type="entry name" value="SULFUR CARRIER PROTEIN THIS"/>
    <property type="match status" value="1"/>
</dbReference>
<dbReference type="Pfam" id="PF02597">
    <property type="entry name" value="ThiS"/>
    <property type="match status" value="1"/>
</dbReference>
<sequence length="70" mass="7584">MELVINGKPEQAPDGTTAAALLDRLGLENERLAMEVNQEIVPRSQFEIHTFAPGDRIEIVRAIGGGCINP</sequence>
<proteinExistence type="predicted"/>
<dbReference type="Gene3D" id="3.10.20.30">
    <property type="match status" value="1"/>
</dbReference>
<dbReference type="PANTHER" id="PTHR34472">
    <property type="entry name" value="SULFUR CARRIER PROTEIN THIS"/>
    <property type="match status" value="1"/>
</dbReference>
<evidence type="ECO:0000313" key="1">
    <source>
        <dbReference type="EMBL" id="VAW72750.1"/>
    </source>
</evidence>
<dbReference type="InterPro" id="IPR003749">
    <property type="entry name" value="ThiS/MoaD-like"/>
</dbReference>
<name>A0A3B0Y7E3_9ZZZZ</name>
<protein>
    <submittedName>
        <fullName evidence="1">Sulfur carrier protein ThiS</fullName>
    </submittedName>
</protein>
<gene>
    <name evidence="1" type="ORF">MNBD_GAMMA15-1897</name>
</gene>
<reference evidence="1" key="1">
    <citation type="submission" date="2018-06" db="EMBL/GenBank/DDBJ databases">
        <authorList>
            <person name="Zhirakovskaya E."/>
        </authorList>
    </citation>
    <scope>NUCLEOTIDE SEQUENCE</scope>
</reference>
<dbReference type="SUPFAM" id="SSF54285">
    <property type="entry name" value="MoaD/ThiS"/>
    <property type="match status" value="1"/>
</dbReference>
<dbReference type="NCBIfam" id="TIGR01683">
    <property type="entry name" value="thiS"/>
    <property type="match status" value="1"/>
</dbReference>
<accession>A0A3B0Y7E3</accession>
<dbReference type="CDD" id="cd00565">
    <property type="entry name" value="Ubl_ThiS"/>
    <property type="match status" value="1"/>
</dbReference>
<organism evidence="1">
    <name type="scientific">hydrothermal vent metagenome</name>
    <dbReference type="NCBI Taxonomy" id="652676"/>
    <lineage>
        <taxon>unclassified sequences</taxon>
        <taxon>metagenomes</taxon>
        <taxon>ecological metagenomes</taxon>
    </lineage>
</organism>
<dbReference type="EMBL" id="UOFN01000004">
    <property type="protein sequence ID" value="VAW72750.1"/>
    <property type="molecule type" value="Genomic_DNA"/>
</dbReference>
<dbReference type="InterPro" id="IPR010035">
    <property type="entry name" value="Thi_S"/>
</dbReference>